<organism evidence="3 4">
    <name type="scientific">Paraglaciecola aquimarina</name>
    <dbReference type="NCBI Taxonomy" id="1235557"/>
    <lineage>
        <taxon>Bacteria</taxon>
        <taxon>Pseudomonadati</taxon>
        <taxon>Pseudomonadota</taxon>
        <taxon>Gammaproteobacteria</taxon>
        <taxon>Alteromonadales</taxon>
        <taxon>Alteromonadaceae</taxon>
        <taxon>Paraglaciecola</taxon>
    </lineage>
</organism>
<keyword evidence="1" id="KW-0812">Transmembrane</keyword>
<evidence type="ECO:0000313" key="4">
    <source>
        <dbReference type="Proteomes" id="UP001247805"/>
    </source>
</evidence>
<dbReference type="InterPro" id="IPR010718">
    <property type="entry name" value="DUF1294"/>
</dbReference>
<feature type="transmembrane region" description="Helical" evidence="1">
    <location>
        <begin position="109"/>
        <end position="126"/>
    </location>
</feature>
<dbReference type="SUPFAM" id="SSF50249">
    <property type="entry name" value="Nucleic acid-binding proteins"/>
    <property type="match status" value="1"/>
</dbReference>
<name>A0ABU3SW42_9ALTE</name>
<dbReference type="Proteomes" id="UP001247805">
    <property type="component" value="Unassembled WGS sequence"/>
</dbReference>
<comment type="caution">
    <text evidence="3">The sequence shown here is derived from an EMBL/GenBank/DDBJ whole genome shotgun (WGS) entry which is preliminary data.</text>
</comment>
<proteinExistence type="predicted"/>
<feature type="transmembrane region" description="Helical" evidence="1">
    <location>
        <begin position="173"/>
        <end position="190"/>
    </location>
</feature>
<feature type="transmembrane region" description="Helical" evidence="1">
    <location>
        <begin position="83"/>
        <end position="103"/>
    </location>
</feature>
<sequence length="203" mass="22670">MRKQGKLIKWNAAKAFGFIQLTDQKKQIFVHKKAFCNRTRTPQLNDIITFSMATGSDGRLCAKDATFLGEKVSHARGNGGGVFSMYLALLFYVVISLACLAGLYPRALLFTFLGASILTFFVYALDKSKARRGAWRISESTLHFLALLGGWPGAACAQQILRHKSQKRTFRKVFWGTVVINIASLMWLYSSSGSHHLSWLLSV</sequence>
<dbReference type="PROSITE" id="PS51857">
    <property type="entry name" value="CSD_2"/>
    <property type="match status" value="1"/>
</dbReference>
<dbReference type="CDD" id="cd04458">
    <property type="entry name" value="CSP_CDS"/>
    <property type="match status" value="1"/>
</dbReference>
<dbReference type="InterPro" id="IPR012340">
    <property type="entry name" value="NA-bd_OB-fold"/>
</dbReference>
<protein>
    <submittedName>
        <fullName evidence="3">Cold shock and DUF1294 domain-containing protein</fullName>
    </submittedName>
</protein>
<evidence type="ECO:0000313" key="3">
    <source>
        <dbReference type="EMBL" id="MDU0354238.1"/>
    </source>
</evidence>
<keyword evidence="4" id="KW-1185">Reference proteome</keyword>
<gene>
    <name evidence="3" type="ORF">RS130_10105</name>
</gene>
<keyword evidence="1" id="KW-1133">Transmembrane helix</keyword>
<dbReference type="RefSeq" id="WP_316025853.1">
    <property type="nucleotide sequence ID" value="NZ_JAWDIO010000002.1"/>
</dbReference>
<evidence type="ECO:0000256" key="1">
    <source>
        <dbReference type="SAM" id="Phobius"/>
    </source>
</evidence>
<evidence type="ECO:0000259" key="2">
    <source>
        <dbReference type="PROSITE" id="PS51857"/>
    </source>
</evidence>
<feature type="domain" description="CSD" evidence="2">
    <location>
        <begin position="2"/>
        <end position="67"/>
    </location>
</feature>
<keyword evidence="1" id="KW-0472">Membrane</keyword>
<dbReference type="InterPro" id="IPR011129">
    <property type="entry name" value="CSD"/>
</dbReference>
<reference evidence="3 4" key="1">
    <citation type="submission" date="2023-10" db="EMBL/GenBank/DDBJ databases">
        <title>Glaciecola aquimarina strain GGW-M5 nov., isolated from a coastal seawater.</title>
        <authorList>
            <person name="Bayburt H."/>
            <person name="Kim J.M."/>
            <person name="Choi B.J."/>
            <person name="Jeon C.O."/>
        </authorList>
    </citation>
    <scope>NUCLEOTIDE SEQUENCE [LARGE SCALE GENOMIC DNA]</scope>
    <source>
        <strain evidence="3 4">KCTC 32108</strain>
    </source>
</reference>
<dbReference type="EMBL" id="JAWDIO010000002">
    <property type="protein sequence ID" value="MDU0354238.1"/>
    <property type="molecule type" value="Genomic_DNA"/>
</dbReference>
<dbReference type="SMART" id="SM00357">
    <property type="entry name" value="CSP"/>
    <property type="match status" value="1"/>
</dbReference>
<dbReference type="InterPro" id="IPR002059">
    <property type="entry name" value="CSP_DNA-bd"/>
</dbReference>
<dbReference type="Pfam" id="PF00313">
    <property type="entry name" value="CSD"/>
    <property type="match status" value="1"/>
</dbReference>
<dbReference type="Pfam" id="PF06961">
    <property type="entry name" value="DUF1294"/>
    <property type="match status" value="1"/>
</dbReference>
<accession>A0ABU3SW42</accession>
<dbReference type="Gene3D" id="2.40.50.140">
    <property type="entry name" value="Nucleic acid-binding proteins"/>
    <property type="match status" value="1"/>
</dbReference>